<accession>A6IRI0</accession>
<reference evidence="2" key="1">
    <citation type="submission" date="2005-09" db="EMBL/GenBank/DDBJ databases">
        <authorList>
            <person name="Mural R.J."/>
            <person name="Li P.W."/>
            <person name="Adams M.D."/>
            <person name="Amanatides P.G."/>
            <person name="Baden-Tillson H."/>
            <person name="Barnstead M."/>
            <person name="Chin S.H."/>
            <person name="Dew I."/>
            <person name="Evans C.A."/>
            <person name="Ferriera S."/>
            <person name="Flanigan M."/>
            <person name="Fosler C."/>
            <person name="Glodek A."/>
            <person name="Gu Z."/>
            <person name="Holt R.A."/>
            <person name="Jennings D."/>
            <person name="Kraft C.L."/>
            <person name="Lu F."/>
            <person name="Nguyen T."/>
            <person name="Nusskern D.R."/>
            <person name="Pfannkoch C.M."/>
            <person name="Sitter C."/>
            <person name="Sutton G.G."/>
            <person name="Venter J.C."/>
            <person name="Wang Z."/>
            <person name="Woodage T."/>
            <person name="Zheng X.H."/>
            <person name="Zhong F."/>
        </authorList>
    </citation>
    <scope>NUCLEOTIDE SEQUENCE [LARGE SCALE GENOMIC DNA]</scope>
    <source>
        <strain>BN</strain>
        <strain evidence="2">Sprague-Dawley</strain>
    </source>
</reference>
<dbReference type="EMBL" id="CH473967">
    <property type="protein sequence ID" value="EDM11333.1"/>
    <property type="molecule type" value="Genomic_DNA"/>
</dbReference>
<protein>
    <submittedName>
        <fullName evidence="1">RCG52747</fullName>
    </submittedName>
</protein>
<dbReference type="Proteomes" id="UP000234681">
    <property type="component" value="Chromosome 11"/>
</dbReference>
<sequence length="123" mass="13377">MLLLPVGRQPHRWPCQHWPWRMRNSTIKGLLGLTHNREVDLGLSAAQLVLHHQCVAATVLLPCSQDGELAAALTVLHPDVLALLDLWAQPPPPATAAVPCLPAYHHASQHAGHRPTSEIVSPS</sequence>
<evidence type="ECO:0000313" key="1">
    <source>
        <dbReference type="EMBL" id="EDM11333.1"/>
    </source>
</evidence>
<proteinExistence type="predicted"/>
<organism evidence="1 2">
    <name type="scientific">Rattus norvegicus</name>
    <name type="common">Rat</name>
    <dbReference type="NCBI Taxonomy" id="10116"/>
    <lineage>
        <taxon>Eukaryota</taxon>
        <taxon>Metazoa</taxon>
        <taxon>Chordata</taxon>
        <taxon>Craniata</taxon>
        <taxon>Vertebrata</taxon>
        <taxon>Euteleostomi</taxon>
        <taxon>Mammalia</taxon>
        <taxon>Eutheria</taxon>
        <taxon>Euarchontoglires</taxon>
        <taxon>Glires</taxon>
        <taxon>Rodentia</taxon>
        <taxon>Myomorpha</taxon>
        <taxon>Muroidea</taxon>
        <taxon>Muridae</taxon>
        <taxon>Murinae</taxon>
        <taxon>Rattus</taxon>
    </lineage>
</organism>
<dbReference type="AlphaFoldDB" id="A6IRI0"/>
<name>A6IRI0_RAT</name>
<gene>
    <name evidence="1" type="ORF">rCG_52747</name>
</gene>
<evidence type="ECO:0000313" key="2">
    <source>
        <dbReference type="Proteomes" id="UP000234681"/>
    </source>
</evidence>